<dbReference type="InterPro" id="IPR011009">
    <property type="entry name" value="Kinase-like_dom_sf"/>
</dbReference>
<evidence type="ECO:0000256" key="2">
    <source>
        <dbReference type="ARBA" id="ARBA00022679"/>
    </source>
</evidence>
<dbReference type="PROSITE" id="PS51158">
    <property type="entry name" value="ALPHA_KINASE"/>
    <property type="match status" value="1"/>
</dbReference>
<dbReference type="GO" id="GO:1903013">
    <property type="term" value="P:response to differentiation-inducing factor 1"/>
    <property type="evidence" value="ECO:0007669"/>
    <property type="project" value="TreeGrafter"/>
</dbReference>
<feature type="domain" description="Alpha-type protein kinase" evidence="7">
    <location>
        <begin position="73"/>
        <end position="340"/>
    </location>
</feature>
<feature type="compositionally biased region" description="Basic and acidic residues" evidence="6">
    <location>
        <begin position="1"/>
        <end position="12"/>
    </location>
</feature>
<evidence type="ECO:0000256" key="1">
    <source>
        <dbReference type="ARBA" id="ARBA00022527"/>
    </source>
</evidence>
<evidence type="ECO:0000259" key="7">
    <source>
        <dbReference type="PROSITE" id="PS51158"/>
    </source>
</evidence>
<dbReference type="PANTHER" id="PTHR45992:SF2">
    <property type="entry name" value="EUKARYOTIC ELONGATION FACTOR 2 KINASE"/>
    <property type="match status" value="1"/>
</dbReference>
<evidence type="ECO:0000313" key="8">
    <source>
        <dbReference type="EMBL" id="KIO17192.1"/>
    </source>
</evidence>
<dbReference type="Gene3D" id="3.20.200.10">
    <property type="entry name" value="MHCK/EF2 kinase"/>
    <property type="match status" value="1"/>
</dbReference>
<name>A0A0C3L6K9_9AGAM</name>
<evidence type="ECO:0000256" key="4">
    <source>
        <dbReference type="ARBA" id="ARBA00022777"/>
    </source>
</evidence>
<proteinExistence type="predicted"/>
<dbReference type="GO" id="GO:0031037">
    <property type="term" value="P:myosin II filament disassembly"/>
    <property type="evidence" value="ECO:0007669"/>
    <property type="project" value="TreeGrafter"/>
</dbReference>
<keyword evidence="2" id="KW-0808">Transferase</keyword>
<evidence type="ECO:0000256" key="5">
    <source>
        <dbReference type="ARBA" id="ARBA00022840"/>
    </source>
</evidence>
<dbReference type="AlphaFoldDB" id="A0A0C3L6K9"/>
<dbReference type="GO" id="GO:0004674">
    <property type="term" value="F:protein serine/threonine kinase activity"/>
    <property type="evidence" value="ECO:0007669"/>
    <property type="project" value="UniProtKB-KW"/>
</dbReference>
<keyword evidence="4" id="KW-0418">Kinase</keyword>
<reference evidence="9" key="2">
    <citation type="submission" date="2015-01" db="EMBL/GenBank/DDBJ databases">
        <title>Evolutionary Origins and Diversification of the Mycorrhizal Mutualists.</title>
        <authorList>
            <consortium name="DOE Joint Genome Institute"/>
            <consortium name="Mycorrhizal Genomics Consortium"/>
            <person name="Kohler A."/>
            <person name="Kuo A."/>
            <person name="Nagy L.G."/>
            <person name="Floudas D."/>
            <person name="Copeland A."/>
            <person name="Barry K.W."/>
            <person name="Cichocki N."/>
            <person name="Veneault-Fourrey C."/>
            <person name="LaButti K."/>
            <person name="Lindquist E.A."/>
            <person name="Lipzen A."/>
            <person name="Lundell T."/>
            <person name="Morin E."/>
            <person name="Murat C."/>
            <person name="Riley R."/>
            <person name="Ohm R."/>
            <person name="Sun H."/>
            <person name="Tunlid A."/>
            <person name="Henrissat B."/>
            <person name="Grigoriev I.V."/>
            <person name="Hibbett D.S."/>
            <person name="Martin F."/>
        </authorList>
    </citation>
    <scope>NUCLEOTIDE SEQUENCE [LARGE SCALE GENOMIC DNA]</scope>
    <source>
        <strain evidence="9">MUT 4182</strain>
    </source>
</reference>
<evidence type="ECO:0000256" key="6">
    <source>
        <dbReference type="SAM" id="MobiDB-lite"/>
    </source>
</evidence>
<accession>A0A0C3L6K9</accession>
<dbReference type="OrthoDB" id="3247018at2759"/>
<dbReference type="SUPFAM" id="SSF56112">
    <property type="entry name" value="Protein kinase-like (PK-like)"/>
    <property type="match status" value="1"/>
</dbReference>
<keyword evidence="5" id="KW-0067">ATP-binding</keyword>
<evidence type="ECO:0000313" key="9">
    <source>
        <dbReference type="Proteomes" id="UP000054248"/>
    </source>
</evidence>
<gene>
    <name evidence="8" type="ORF">M407DRAFT_12452</name>
</gene>
<dbReference type="Pfam" id="PF02816">
    <property type="entry name" value="Alpha_kinase"/>
    <property type="match status" value="1"/>
</dbReference>
<dbReference type="HOGENOM" id="CLU_040449_0_0_1"/>
<dbReference type="EMBL" id="KN823417">
    <property type="protein sequence ID" value="KIO17192.1"/>
    <property type="molecule type" value="Genomic_DNA"/>
</dbReference>
<dbReference type="PANTHER" id="PTHR45992">
    <property type="entry name" value="EUKARYOTIC ELONGATION FACTOR 2 KINASE-RELATED"/>
    <property type="match status" value="1"/>
</dbReference>
<dbReference type="GO" id="GO:0005524">
    <property type="term" value="F:ATP binding"/>
    <property type="evidence" value="ECO:0007669"/>
    <property type="project" value="UniProtKB-KW"/>
</dbReference>
<keyword evidence="9" id="KW-1185">Reference proteome</keyword>
<keyword evidence="3" id="KW-0547">Nucleotide-binding</keyword>
<dbReference type="STRING" id="1051891.A0A0C3L6K9"/>
<dbReference type="InterPro" id="IPR051852">
    <property type="entry name" value="Alpha-type_PK"/>
</dbReference>
<protein>
    <recommendedName>
        <fullName evidence="7">Alpha-type protein kinase domain-containing protein</fullName>
    </recommendedName>
</protein>
<sequence length="363" mass="40200">MELHVFLDKYEQRTGTGEVAPTTRKSKRSRHPKDSDEDDEDEPVMKKRSTSGSGPLVSKFVREGGVSGRGVTKAADATRAIQFRRVMARIEDAETGEVSIIKSYRNEEGAISASPIKLPKGDKGRSKELYESATYVAKKLVCRAPGVPVPDIDEQYNLLLSDLVRLCKGQMFVKRFEVAAEEYAVEPSAFRFTEGFLITVFSAERSTAEAPAESALVPHGSSDGEETEELEEVYLVEPRRSTTRVEKYTGTMDNQQWLNLKSATINAFAHFVVADSACEYLLADLQALQDIREGTVLIDPMSHTPLGNSGLGDHGLTGIRSFIRTHSCSPICKDLQLASSSDLRRALDRIVNELDQEEDQSFE</sequence>
<keyword evidence="1" id="KW-0723">Serine/threonine-protein kinase</keyword>
<evidence type="ECO:0000256" key="3">
    <source>
        <dbReference type="ARBA" id="ARBA00022741"/>
    </source>
</evidence>
<dbReference type="Proteomes" id="UP000054248">
    <property type="component" value="Unassembled WGS sequence"/>
</dbReference>
<dbReference type="InterPro" id="IPR004166">
    <property type="entry name" value="a-kinase_dom"/>
</dbReference>
<feature type="region of interest" description="Disordered" evidence="6">
    <location>
        <begin position="1"/>
        <end position="61"/>
    </location>
</feature>
<reference evidence="8 9" key="1">
    <citation type="submission" date="2014-04" db="EMBL/GenBank/DDBJ databases">
        <authorList>
            <consortium name="DOE Joint Genome Institute"/>
            <person name="Kuo A."/>
            <person name="Girlanda M."/>
            <person name="Perotto S."/>
            <person name="Kohler A."/>
            <person name="Nagy L.G."/>
            <person name="Floudas D."/>
            <person name="Copeland A."/>
            <person name="Barry K.W."/>
            <person name="Cichocki N."/>
            <person name="Veneault-Fourrey C."/>
            <person name="LaButti K."/>
            <person name="Lindquist E.A."/>
            <person name="Lipzen A."/>
            <person name="Lundell T."/>
            <person name="Morin E."/>
            <person name="Murat C."/>
            <person name="Sun H."/>
            <person name="Tunlid A."/>
            <person name="Henrissat B."/>
            <person name="Grigoriev I.V."/>
            <person name="Hibbett D.S."/>
            <person name="Martin F."/>
            <person name="Nordberg H.P."/>
            <person name="Cantor M.N."/>
            <person name="Hua S.X."/>
        </authorList>
    </citation>
    <scope>NUCLEOTIDE SEQUENCE [LARGE SCALE GENOMIC DNA]</scope>
    <source>
        <strain evidence="8 9">MUT 4182</strain>
    </source>
</reference>
<organism evidence="8 9">
    <name type="scientific">Tulasnella calospora MUT 4182</name>
    <dbReference type="NCBI Taxonomy" id="1051891"/>
    <lineage>
        <taxon>Eukaryota</taxon>
        <taxon>Fungi</taxon>
        <taxon>Dikarya</taxon>
        <taxon>Basidiomycota</taxon>
        <taxon>Agaricomycotina</taxon>
        <taxon>Agaricomycetes</taxon>
        <taxon>Cantharellales</taxon>
        <taxon>Tulasnellaceae</taxon>
        <taxon>Tulasnella</taxon>
    </lineage>
</organism>
<dbReference type="CDD" id="cd04515">
    <property type="entry name" value="Alpha_kinase"/>
    <property type="match status" value="1"/>
</dbReference>